<feature type="non-terminal residue" evidence="2">
    <location>
        <position position="144"/>
    </location>
</feature>
<evidence type="ECO:0000259" key="1">
    <source>
        <dbReference type="Pfam" id="PF20700"/>
    </source>
</evidence>
<dbReference type="InterPro" id="IPR049012">
    <property type="entry name" value="Mutator_transp_dom"/>
</dbReference>
<dbReference type="AlphaFoldDB" id="A0A8K0PA72"/>
<keyword evidence="3" id="KW-1185">Reference proteome</keyword>
<gene>
    <name evidence="2" type="ORF">J437_LFUL019367</name>
</gene>
<organism evidence="2 3">
    <name type="scientific">Ladona fulva</name>
    <name type="common">Scarce chaser dragonfly</name>
    <name type="synonym">Libellula fulva</name>
    <dbReference type="NCBI Taxonomy" id="123851"/>
    <lineage>
        <taxon>Eukaryota</taxon>
        <taxon>Metazoa</taxon>
        <taxon>Ecdysozoa</taxon>
        <taxon>Arthropoda</taxon>
        <taxon>Hexapoda</taxon>
        <taxon>Insecta</taxon>
        <taxon>Pterygota</taxon>
        <taxon>Palaeoptera</taxon>
        <taxon>Odonata</taxon>
        <taxon>Epiprocta</taxon>
        <taxon>Anisoptera</taxon>
        <taxon>Libelluloidea</taxon>
        <taxon>Libellulidae</taxon>
        <taxon>Ladona</taxon>
    </lineage>
</organism>
<protein>
    <recommendedName>
        <fullName evidence="1">Mutator-like transposase domain-containing protein</fullName>
    </recommendedName>
</protein>
<evidence type="ECO:0000313" key="3">
    <source>
        <dbReference type="Proteomes" id="UP000792457"/>
    </source>
</evidence>
<proteinExistence type="predicted"/>
<dbReference type="Proteomes" id="UP000792457">
    <property type="component" value="Unassembled WGS sequence"/>
</dbReference>
<accession>A0A8K0PA72</accession>
<comment type="caution">
    <text evidence="2">The sequence shown here is derived from an EMBL/GenBank/DDBJ whole genome shotgun (WGS) entry which is preliminary data.</text>
</comment>
<dbReference type="EMBL" id="KZ309844">
    <property type="protein sequence ID" value="KAG8239706.1"/>
    <property type="molecule type" value="Genomic_DNA"/>
</dbReference>
<name>A0A8K0PA72_LADFU</name>
<dbReference type="Pfam" id="PF20700">
    <property type="entry name" value="Mutator"/>
    <property type="match status" value="1"/>
</dbReference>
<dbReference type="OrthoDB" id="6776978at2759"/>
<reference evidence="2" key="2">
    <citation type="submission" date="2017-10" db="EMBL/GenBank/DDBJ databases">
        <title>Ladona fulva Genome sequencing and assembly.</title>
        <authorList>
            <person name="Murali S."/>
            <person name="Richards S."/>
            <person name="Bandaranaike D."/>
            <person name="Bellair M."/>
            <person name="Blankenburg K."/>
            <person name="Chao H."/>
            <person name="Dinh H."/>
            <person name="Doddapaneni H."/>
            <person name="Dugan-Rocha S."/>
            <person name="Elkadiri S."/>
            <person name="Gnanaolivu R."/>
            <person name="Hernandez B."/>
            <person name="Skinner E."/>
            <person name="Javaid M."/>
            <person name="Lee S."/>
            <person name="Li M."/>
            <person name="Ming W."/>
            <person name="Munidasa M."/>
            <person name="Muniz J."/>
            <person name="Nguyen L."/>
            <person name="Hughes D."/>
            <person name="Osuji N."/>
            <person name="Pu L.-L."/>
            <person name="Puazo M."/>
            <person name="Qu C."/>
            <person name="Quiroz J."/>
            <person name="Raj R."/>
            <person name="Weissenberger G."/>
            <person name="Xin Y."/>
            <person name="Zou X."/>
            <person name="Han Y."/>
            <person name="Worley K."/>
            <person name="Muzny D."/>
            <person name="Gibbs R."/>
        </authorList>
    </citation>
    <scope>NUCLEOTIDE SEQUENCE</scope>
    <source>
        <strain evidence="2">Sampled in the wild</strain>
    </source>
</reference>
<reference evidence="2" key="1">
    <citation type="submission" date="2013-04" db="EMBL/GenBank/DDBJ databases">
        <authorList>
            <person name="Qu J."/>
            <person name="Murali S.C."/>
            <person name="Bandaranaike D."/>
            <person name="Bellair M."/>
            <person name="Blankenburg K."/>
            <person name="Chao H."/>
            <person name="Dinh H."/>
            <person name="Doddapaneni H."/>
            <person name="Downs B."/>
            <person name="Dugan-Rocha S."/>
            <person name="Elkadiri S."/>
            <person name="Gnanaolivu R.D."/>
            <person name="Hernandez B."/>
            <person name="Javaid M."/>
            <person name="Jayaseelan J.C."/>
            <person name="Lee S."/>
            <person name="Li M."/>
            <person name="Ming W."/>
            <person name="Munidasa M."/>
            <person name="Muniz J."/>
            <person name="Nguyen L."/>
            <person name="Ongeri F."/>
            <person name="Osuji N."/>
            <person name="Pu L.-L."/>
            <person name="Puazo M."/>
            <person name="Qu C."/>
            <person name="Quiroz J."/>
            <person name="Raj R."/>
            <person name="Weissenberger G."/>
            <person name="Xin Y."/>
            <person name="Zou X."/>
            <person name="Han Y."/>
            <person name="Richards S."/>
            <person name="Worley K."/>
            <person name="Muzny D."/>
            <person name="Gibbs R."/>
        </authorList>
    </citation>
    <scope>NUCLEOTIDE SEQUENCE</scope>
    <source>
        <strain evidence="2">Sampled in the wild</strain>
    </source>
</reference>
<feature type="domain" description="Mutator-like transposase" evidence="1">
    <location>
        <begin position="14"/>
        <end position="113"/>
    </location>
</feature>
<evidence type="ECO:0000313" key="2">
    <source>
        <dbReference type="EMBL" id="KAG8239706.1"/>
    </source>
</evidence>
<sequence>MLNEKIPKSCLRASERGLGFKLIMNCNSCPPVIISCCPYVGSTYEVNRRFIFAMRLLGIGLVRETRFCGIMDLHGPIFQTTYDLIVNNIESSSDAVCKPILRRSVEEEKEKKMEATAWEDLEGPTKGLFQVTGHGGNENSILCR</sequence>